<evidence type="ECO:0000313" key="2">
    <source>
        <dbReference type="Proteomes" id="UP001055072"/>
    </source>
</evidence>
<sequence length="1724" mass="189887">MAHLLHNPFQKPFEFPRPGPLLTPPDTEAEQQIQHQTVPLPTTNGLGIELEPTPTQRSTSITEVPISRRLQYIQSGPREARERTVHRSVRWLVVVTPPPSFSQEHGNLGHTLSVGSPERLSQGLLMPLLQTMSSQLSAIAREFAFPSTTGLCLYLHTSHGGIPITPRITDESWPLLWAHLFEPRSPASASAPQLPIGGRIEFDIDPNKARWLDAWLGLLRRENLDVPVSAAPSRRGSLSHFREDSRTTFHDDRTEEPLEGAPVILPPRISKTPVHRHVPRKLSLLDRLESSSARSGSKFAARAGNSPSPPAFLDTVQRPSIGLSPIVQEDEPKTAHKDIDTFVNSWRASASIMPSPLAATGQTSLDPVNLPNNIEITGDEDVRSELDLNDFQWSVSSVGPAEYEDEDDFDTCSFESWRLPSVHMDRRLEGSVCLTPTTCTSWGPPDWEEDRVYEAHFAALAMAAMLPSPDIATRMLEDCPPTPSTATSWGPPLDWPPSPSARSLAASVDVAQRCMSEVPMTPSTATSWGPPLSWPPSPVRSELSYAGSVDIGQRCMSEVPLTPSTATSWGPPLSYPPSPATPYHVHTPDVGQRIFNIEVPHPAPAPRPRDLSLEGEAVEPWRNVWPYISTTSAQSSPYTFVFPQRPATPPSEPVEPQSVSSSPAPFAFGWPFFDVSTEPTPIAAEVPPERSVEPIELDDVEDEPVVRVKKLSPFTVVFDSDPESAPASVPSTPQATQEGPWNQVWPYGPSSSVEETPASEVHSPSLVWPYFNASNTTEEVEEAEEVKEVKEVKEVEGFPTSLVWPYFDASGAAEETEALEALEEPSASLVWPYFNASGAVEEVDVSQEPSTSLVWPYFNASATKDEAKPPVEPRSSGHEACEVPPTDTALVSICEATDVSLPNHGEPWDHVWPYTESKLAKEAEDELAPFRALSHVWPYSVLFDANASAPDGPWNFRWPYPKPMYNGLYMLDDSRAAVNYPYFNLYPAVYPTFDLYPAVTGTLHHRAPMNLAVELKSSYPTVQPYPSVYPYLEIYPGESMKHDSIRVVVSPPIEGQSYHPAIDLYGPVYPSDVQMYPWNLYHLYPTTDNAKSEQPKDLPTLTLTPGYPTLNLYAPVYPHNIYNIYPAVRADVKGVSRSNSLSTRLEMAYPVMEIYDIVYPYSMENIYPKVEAEKATETKSSVVGTLNALKVQLAVAYPDLALYSPVYPHNLTEIYPAVIASGSKAIEETLGSVVVRLHTHYPTLGIYPSGYPWNLSSIYPSIVAEKAAKATGIVVLEHKLEYPHVQPYRPVYPFNVENIYSPVSVALEEKRPVRSSARHKSPVHRAQHHGHHVKRSLSTSKIPPPPVPPLPQNVQSWRPINPTSREPLSGKRVYVCLPVQLPPRYPSISPYPAVYPYLEIYPEVSAACISRPTLPRRKAKRSHEELHQLVFYSIPAYLPRRKPKFSHLQLHEKVFGSIISPPTSLRRLPVPPQISVPVRPVVETVVPPSVMLQGSPSASPSPRARSGTVSQRPMLPTPTFTKPNGTNGASTILPLPSDSPPRVTRRLPSIPQNGSPRGLPSDPAVIRRTSMMPPVPKTSPFTSLPTVPEPLEVTSTPISPPSARRPLPHPVLSPASPDSPQLPRSARPVSTLVPPAGLNASGLSRSNTLPPRPIPRSRRDAATAQSGIVAGLTRAFDSNDTNVSPPRSLVSTLSQFPTPPRPPLPPVPNSRPVSKLDRSKYPYN</sequence>
<reference evidence="1" key="1">
    <citation type="journal article" date="2021" name="Environ. Microbiol.">
        <title>Gene family expansions and transcriptome signatures uncover fungal adaptations to wood decay.</title>
        <authorList>
            <person name="Hage H."/>
            <person name="Miyauchi S."/>
            <person name="Viragh M."/>
            <person name="Drula E."/>
            <person name="Min B."/>
            <person name="Chaduli D."/>
            <person name="Navarro D."/>
            <person name="Favel A."/>
            <person name="Norest M."/>
            <person name="Lesage-Meessen L."/>
            <person name="Balint B."/>
            <person name="Merenyi Z."/>
            <person name="de Eugenio L."/>
            <person name="Morin E."/>
            <person name="Martinez A.T."/>
            <person name="Baldrian P."/>
            <person name="Stursova M."/>
            <person name="Martinez M.J."/>
            <person name="Novotny C."/>
            <person name="Magnuson J.K."/>
            <person name="Spatafora J.W."/>
            <person name="Maurice S."/>
            <person name="Pangilinan J."/>
            <person name="Andreopoulos W."/>
            <person name="LaButti K."/>
            <person name="Hundley H."/>
            <person name="Na H."/>
            <person name="Kuo A."/>
            <person name="Barry K."/>
            <person name="Lipzen A."/>
            <person name="Henrissat B."/>
            <person name="Riley R."/>
            <person name="Ahrendt S."/>
            <person name="Nagy L.G."/>
            <person name="Grigoriev I.V."/>
            <person name="Martin F."/>
            <person name="Rosso M.N."/>
        </authorList>
    </citation>
    <scope>NUCLEOTIDE SEQUENCE</scope>
    <source>
        <strain evidence="1">CBS 384.51</strain>
    </source>
</reference>
<gene>
    <name evidence="1" type="ORF">BDY19DRAFT_482973</name>
</gene>
<evidence type="ECO:0000313" key="1">
    <source>
        <dbReference type="EMBL" id="KAI0092421.1"/>
    </source>
</evidence>
<organism evidence="1 2">
    <name type="scientific">Irpex rosettiformis</name>
    <dbReference type="NCBI Taxonomy" id="378272"/>
    <lineage>
        <taxon>Eukaryota</taxon>
        <taxon>Fungi</taxon>
        <taxon>Dikarya</taxon>
        <taxon>Basidiomycota</taxon>
        <taxon>Agaricomycotina</taxon>
        <taxon>Agaricomycetes</taxon>
        <taxon>Polyporales</taxon>
        <taxon>Irpicaceae</taxon>
        <taxon>Irpex</taxon>
    </lineage>
</organism>
<name>A0ACB8UDV0_9APHY</name>
<comment type="caution">
    <text evidence="1">The sequence shown here is derived from an EMBL/GenBank/DDBJ whole genome shotgun (WGS) entry which is preliminary data.</text>
</comment>
<dbReference type="EMBL" id="MU274903">
    <property type="protein sequence ID" value="KAI0092421.1"/>
    <property type="molecule type" value="Genomic_DNA"/>
</dbReference>
<accession>A0ACB8UDV0</accession>
<proteinExistence type="predicted"/>
<keyword evidence="2" id="KW-1185">Reference proteome</keyword>
<dbReference type="Proteomes" id="UP001055072">
    <property type="component" value="Unassembled WGS sequence"/>
</dbReference>
<protein>
    <submittedName>
        <fullName evidence="1">Uncharacterized protein</fullName>
    </submittedName>
</protein>